<dbReference type="RefSeq" id="XP_016609202.1">
    <property type="nucleotide sequence ID" value="XM_016752496.1"/>
</dbReference>
<reference evidence="1 2" key="1">
    <citation type="submission" date="2009-08" db="EMBL/GenBank/DDBJ databases">
        <title>The Genome Sequence of Spizellomyces punctatus strain DAOM BR117.</title>
        <authorList>
            <consortium name="The Broad Institute Genome Sequencing Platform"/>
            <person name="Russ C."/>
            <person name="Cuomo C."/>
            <person name="Shea T."/>
            <person name="Young S.K."/>
            <person name="Zeng Q."/>
            <person name="Koehrsen M."/>
            <person name="Haas B."/>
            <person name="Borodovsky M."/>
            <person name="Guigo R."/>
            <person name="Alvarado L."/>
            <person name="Berlin A."/>
            <person name="Bochicchio J."/>
            <person name="Borenstein D."/>
            <person name="Chapman S."/>
            <person name="Chen Z."/>
            <person name="Engels R."/>
            <person name="Freedman E."/>
            <person name="Gellesch M."/>
            <person name="Goldberg J."/>
            <person name="Griggs A."/>
            <person name="Gujja S."/>
            <person name="Heiman D."/>
            <person name="Hepburn T."/>
            <person name="Howarth C."/>
            <person name="Jen D."/>
            <person name="Larson L."/>
            <person name="Lewis B."/>
            <person name="Mehta T."/>
            <person name="Park D."/>
            <person name="Pearson M."/>
            <person name="Roberts A."/>
            <person name="Saif S."/>
            <person name="Shenoy N."/>
            <person name="Sisk P."/>
            <person name="Stolte C."/>
            <person name="Sykes S."/>
            <person name="Thomson T."/>
            <person name="Walk T."/>
            <person name="White J."/>
            <person name="Yandava C."/>
            <person name="Burger G."/>
            <person name="Gray M.W."/>
            <person name="Holland P.W.H."/>
            <person name="King N."/>
            <person name="Lang F.B.F."/>
            <person name="Roger A.J."/>
            <person name="Ruiz-Trillo I."/>
            <person name="Lander E."/>
            <person name="Nusbaum C."/>
        </authorList>
    </citation>
    <scope>NUCLEOTIDE SEQUENCE [LARGE SCALE GENOMIC DNA]</scope>
    <source>
        <strain evidence="1 2">DAOM BR117</strain>
    </source>
</reference>
<sequence length="284" mass="32627">MTDPALHCVVAQSRSCHPVYDSFPHLFHSTSRKRRRSQALLIPDTMSMSNPLSDSVARSSNGTFTEFDQSVLLEDYYKSKGVAARPGLCLGYSLEWISKTLQGKQGEFYEKAGDLETIERLSKINRKFPALISYHSVSPLVKEIAAPLALRVRKDETDPVGAYTWIREDNRFITNKCEPFGSLIFLPSESEDRIGHTVAVTSYIESTEWVWSYFDPNQGQMTIKRPFDGKICGRYYEEMPEGSDTRMMIYKEEADADVWFRQLLEYENANGFVRRKRIDVCPRD</sequence>
<dbReference type="Proteomes" id="UP000053201">
    <property type="component" value="Unassembled WGS sequence"/>
</dbReference>
<proteinExistence type="predicted"/>
<dbReference type="AlphaFoldDB" id="A0A0L0HJG5"/>
<organism evidence="1 2">
    <name type="scientific">Spizellomyces punctatus (strain DAOM BR117)</name>
    <dbReference type="NCBI Taxonomy" id="645134"/>
    <lineage>
        <taxon>Eukaryota</taxon>
        <taxon>Fungi</taxon>
        <taxon>Fungi incertae sedis</taxon>
        <taxon>Chytridiomycota</taxon>
        <taxon>Chytridiomycota incertae sedis</taxon>
        <taxon>Chytridiomycetes</taxon>
        <taxon>Spizellomycetales</taxon>
        <taxon>Spizellomycetaceae</taxon>
        <taxon>Spizellomyces</taxon>
    </lineage>
</organism>
<dbReference type="VEuPathDB" id="FungiDB:SPPG_04253"/>
<gene>
    <name evidence="1" type="ORF">SPPG_04253</name>
</gene>
<accession>A0A0L0HJG5</accession>
<dbReference type="OrthoDB" id="10522963at2759"/>
<protein>
    <submittedName>
        <fullName evidence="1">Uncharacterized protein</fullName>
    </submittedName>
</protein>
<keyword evidence="2" id="KW-1185">Reference proteome</keyword>
<dbReference type="GeneID" id="27687712"/>
<dbReference type="InParanoid" id="A0A0L0HJG5"/>
<evidence type="ECO:0000313" key="2">
    <source>
        <dbReference type="Proteomes" id="UP000053201"/>
    </source>
</evidence>
<name>A0A0L0HJG5_SPIPD</name>
<dbReference type="EMBL" id="KQ257455">
    <property type="protein sequence ID" value="KND01163.1"/>
    <property type="molecule type" value="Genomic_DNA"/>
</dbReference>
<evidence type="ECO:0000313" key="1">
    <source>
        <dbReference type="EMBL" id="KND01163.1"/>
    </source>
</evidence>